<proteinExistence type="predicted"/>
<dbReference type="InterPro" id="IPR037914">
    <property type="entry name" value="SpoVT-AbrB_sf"/>
</dbReference>
<evidence type="ECO:0000259" key="1">
    <source>
        <dbReference type="SMART" id="SM00966"/>
    </source>
</evidence>
<evidence type="ECO:0000313" key="2">
    <source>
        <dbReference type="EMBL" id="MDV3458672.1"/>
    </source>
</evidence>
<dbReference type="GO" id="GO:0003677">
    <property type="term" value="F:DNA binding"/>
    <property type="evidence" value="ECO:0007669"/>
    <property type="project" value="UniProtKB-KW"/>
</dbReference>
<dbReference type="InterPro" id="IPR007159">
    <property type="entry name" value="SpoVT-AbrB_dom"/>
</dbReference>
<reference evidence="2 3" key="1">
    <citation type="submission" date="2023-10" db="EMBL/GenBank/DDBJ databases">
        <title>Sphingomonas sp. HF-S4 16S ribosomal RNA gene Genome sequencing and assembly.</title>
        <authorList>
            <person name="Lee H."/>
        </authorList>
    </citation>
    <scope>NUCLEOTIDE SEQUENCE [LARGE SCALE GENOMIC DNA]</scope>
    <source>
        <strain evidence="2 3">HF-S4</strain>
    </source>
</reference>
<dbReference type="Gene3D" id="2.10.260.10">
    <property type="match status" value="1"/>
</dbReference>
<organism evidence="2 3">
    <name type="scientific">Sphingomonas agrestis</name>
    <dbReference type="NCBI Taxonomy" id="3080540"/>
    <lineage>
        <taxon>Bacteria</taxon>
        <taxon>Pseudomonadati</taxon>
        <taxon>Pseudomonadota</taxon>
        <taxon>Alphaproteobacteria</taxon>
        <taxon>Sphingomonadales</taxon>
        <taxon>Sphingomonadaceae</taxon>
        <taxon>Sphingomonas</taxon>
    </lineage>
</organism>
<dbReference type="SUPFAM" id="SSF89447">
    <property type="entry name" value="AbrB/MazE/MraZ-like"/>
    <property type="match status" value="1"/>
</dbReference>
<dbReference type="EMBL" id="JAWJEJ010000002">
    <property type="protein sequence ID" value="MDV3458672.1"/>
    <property type="molecule type" value="Genomic_DNA"/>
</dbReference>
<keyword evidence="3" id="KW-1185">Reference proteome</keyword>
<dbReference type="SMART" id="SM00966">
    <property type="entry name" value="SpoVT_AbrB"/>
    <property type="match status" value="1"/>
</dbReference>
<feature type="domain" description="SpoVT-AbrB" evidence="1">
    <location>
        <begin position="5"/>
        <end position="48"/>
    </location>
</feature>
<evidence type="ECO:0000313" key="3">
    <source>
        <dbReference type="Proteomes" id="UP001273531"/>
    </source>
</evidence>
<keyword evidence="2" id="KW-0238">DNA-binding</keyword>
<dbReference type="Proteomes" id="UP001273531">
    <property type="component" value="Unassembled WGS sequence"/>
</dbReference>
<protein>
    <submittedName>
        <fullName evidence="2">AbrB/MazE/SpoVT family DNA-binding domain-containing protein</fullName>
    </submittedName>
</protein>
<accession>A0ABU3YBM6</accession>
<dbReference type="Pfam" id="PF04014">
    <property type="entry name" value="MazE_antitoxin"/>
    <property type="match status" value="1"/>
</dbReference>
<dbReference type="RefSeq" id="WP_317227850.1">
    <property type="nucleotide sequence ID" value="NZ_JAWJEJ010000002.1"/>
</dbReference>
<dbReference type="NCBIfam" id="TIGR01439">
    <property type="entry name" value="lp_hng_hel_AbrB"/>
    <property type="match status" value="1"/>
</dbReference>
<name>A0ABU3YBM6_9SPHN</name>
<gene>
    <name evidence="2" type="ORF">RZN05_16865</name>
</gene>
<comment type="caution">
    <text evidence="2">The sequence shown here is derived from an EMBL/GenBank/DDBJ whole genome shotgun (WGS) entry which is preliminary data.</text>
</comment>
<sequence>MNAHTRMSDKGQVVVPKSVRDRLGWTAGADLEVIETTSGIYLTRRQTRQAMLTVDQAVEKLRTIYRHSGPPIAVQDLNWSPDVPDEL</sequence>